<dbReference type="AlphaFoldDB" id="A0A4S8KI59"/>
<name>A0A4S8KI59_MUSBA</name>
<evidence type="ECO:0000313" key="2">
    <source>
        <dbReference type="Proteomes" id="UP000317650"/>
    </source>
</evidence>
<accession>A0A4S8KI59</accession>
<reference evidence="1 2" key="1">
    <citation type="journal article" date="2019" name="Nat. Plants">
        <title>Genome sequencing of Musa balbisiana reveals subgenome evolution and function divergence in polyploid bananas.</title>
        <authorList>
            <person name="Yao X."/>
        </authorList>
    </citation>
    <scope>NUCLEOTIDE SEQUENCE [LARGE SCALE GENOMIC DNA]</scope>
    <source>
        <strain evidence="2">cv. DH-PKW</strain>
        <tissue evidence="1">Leaves</tissue>
    </source>
</reference>
<sequence>MKEHLNDGSISAKLDHVVERQKALQGTLSDLSCIKCQANQIKLHWIITWRLQKVIQRHSCLILPKVYRHFH</sequence>
<dbReference type="EMBL" id="PYDT01000001">
    <property type="protein sequence ID" value="THU75080.1"/>
    <property type="molecule type" value="Genomic_DNA"/>
</dbReference>
<keyword evidence="2" id="KW-1185">Reference proteome</keyword>
<comment type="caution">
    <text evidence="1">The sequence shown here is derived from an EMBL/GenBank/DDBJ whole genome shotgun (WGS) entry which is preliminary data.</text>
</comment>
<evidence type="ECO:0000313" key="1">
    <source>
        <dbReference type="EMBL" id="THU75080.1"/>
    </source>
</evidence>
<organism evidence="1 2">
    <name type="scientific">Musa balbisiana</name>
    <name type="common">Banana</name>
    <dbReference type="NCBI Taxonomy" id="52838"/>
    <lineage>
        <taxon>Eukaryota</taxon>
        <taxon>Viridiplantae</taxon>
        <taxon>Streptophyta</taxon>
        <taxon>Embryophyta</taxon>
        <taxon>Tracheophyta</taxon>
        <taxon>Spermatophyta</taxon>
        <taxon>Magnoliopsida</taxon>
        <taxon>Liliopsida</taxon>
        <taxon>Zingiberales</taxon>
        <taxon>Musaceae</taxon>
        <taxon>Musa</taxon>
    </lineage>
</organism>
<protein>
    <submittedName>
        <fullName evidence="1">Uncharacterized protein</fullName>
    </submittedName>
</protein>
<gene>
    <name evidence="1" type="ORF">C4D60_Mb04t40130</name>
</gene>
<proteinExistence type="predicted"/>
<dbReference type="Proteomes" id="UP000317650">
    <property type="component" value="Chromosome 4"/>
</dbReference>